<keyword evidence="2 5" id="KW-0808">Transferase</keyword>
<feature type="domain" description="Glycosyl transferase family 3 N-terminal" evidence="7">
    <location>
        <begin position="19"/>
        <end position="80"/>
    </location>
</feature>
<evidence type="ECO:0000259" key="6">
    <source>
        <dbReference type="Pfam" id="PF00591"/>
    </source>
</evidence>
<dbReference type="Gene3D" id="3.40.1030.10">
    <property type="entry name" value="Nucleoside phosphorylase/phosphoribosyltransferase catalytic domain"/>
    <property type="match status" value="1"/>
</dbReference>
<feature type="binding site" evidence="5">
    <location>
        <position position="94"/>
    </location>
    <ligand>
        <name>anthranilate</name>
        <dbReference type="ChEBI" id="CHEBI:16567"/>
        <label>1</label>
    </ligand>
</feature>
<evidence type="ECO:0000256" key="5">
    <source>
        <dbReference type="HAMAP-Rule" id="MF_00211"/>
    </source>
</evidence>
<comment type="caution">
    <text evidence="5">Lacks conserved residue(s) required for the propagation of feature annotation.</text>
</comment>
<comment type="subunit">
    <text evidence="5">Homodimer.</text>
</comment>
<accession>A0ABV6P7B2</accession>
<comment type="cofactor">
    <cofactor evidence="5">
        <name>Mg(2+)</name>
        <dbReference type="ChEBI" id="CHEBI:18420"/>
    </cofactor>
    <text evidence="5">Binds 2 magnesium ions per monomer.</text>
</comment>
<dbReference type="InterPro" id="IPR036320">
    <property type="entry name" value="Glycosyl_Trfase_fam3_N_dom_sf"/>
</dbReference>
<feature type="binding site" evidence="5">
    <location>
        <position position="102"/>
    </location>
    <ligand>
        <name>5-phospho-alpha-D-ribose 1-diphosphate</name>
        <dbReference type="ChEBI" id="CHEBI:58017"/>
    </ligand>
</feature>
<dbReference type="Pfam" id="PF02885">
    <property type="entry name" value="Glycos_trans_3N"/>
    <property type="match status" value="1"/>
</dbReference>
<keyword evidence="5" id="KW-0479">Metal-binding</keyword>
<evidence type="ECO:0000313" key="9">
    <source>
        <dbReference type="Proteomes" id="UP001589862"/>
    </source>
</evidence>
<comment type="pathway">
    <text evidence="5">Amino-acid biosynthesis; L-tryptophan biosynthesis; L-tryptophan from chorismate: step 2/5.</text>
</comment>
<keyword evidence="1 5" id="KW-0328">Glycosyltransferase</keyword>
<keyword evidence="3 5" id="KW-0822">Tryptophan biosynthesis</keyword>
<dbReference type="EMBL" id="JBHLUB010000001">
    <property type="protein sequence ID" value="MFC0581024.1"/>
    <property type="molecule type" value="Genomic_DNA"/>
</dbReference>
<dbReference type="NCBIfam" id="TIGR01245">
    <property type="entry name" value="trpD"/>
    <property type="match status" value="1"/>
</dbReference>
<dbReference type="PANTHER" id="PTHR43285">
    <property type="entry name" value="ANTHRANILATE PHOSPHORIBOSYLTRANSFERASE"/>
    <property type="match status" value="1"/>
</dbReference>
<name>A0ABV6P7B2_9MICC</name>
<keyword evidence="5" id="KW-0028">Amino-acid biosynthesis</keyword>
<feature type="domain" description="Glycosyl transferase family 3" evidence="6">
    <location>
        <begin position="87"/>
        <end position="342"/>
    </location>
</feature>
<feature type="binding site" evidence="5">
    <location>
        <position position="134"/>
    </location>
    <ligand>
        <name>5-phospho-alpha-D-ribose 1-diphosphate</name>
        <dbReference type="ChEBI" id="CHEBI:58017"/>
    </ligand>
</feature>
<dbReference type="SUPFAM" id="SSF52418">
    <property type="entry name" value="Nucleoside phosphorylase/phosphoribosyltransferase catalytic domain"/>
    <property type="match status" value="1"/>
</dbReference>
<gene>
    <name evidence="5 8" type="primary">trpD</name>
    <name evidence="8" type="ORF">ACFFFR_01295</name>
</gene>
<proteinExistence type="inferred from homology"/>
<protein>
    <recommendedName>
        <fullName evidence="5">Anthranilate phosphoribosyltransferase</fullName>
        <ecNumber evidence="5">2.4.2.18</ecNumber>
    </recommendedName>
</protein>
<dbReference type="EC" id="2.4.2.18" evidence="5"/>
<organism evidence="8 9">
    <name type="scientific">Micrococcoides hystricis</name>
    <dbReference type="NCBI Taxonomy" id="1572761"/>
    <lineage>
        <taxon>Bacteria</taxon>
        <taxon>Bacillati</taxon>
        <taxon>Actinomycetota</taxon>
        <taxon>Actinomycetes</taxon>
        <taxon>Micrococcales</taxon>
        <taxon>Micrococcaceae</taxon>
        <taxon>Micrococcoides</taxon>
    </lineage>
</organism>
<dbReference type="InterPro" id="IPR005940">
    <property type="entry name" value="Anthranilate_Pribosyl_Tfrase"/>
</dbReference>
<dbReference type="SUPFAM" id="SSF47648">
    <property type="entry name" value="Nucleoside phosphorylase/phosphoribosyltransferase N-terminal domain"/>
    <property type="match status" value="1"/>
</dbReference>
<comment type="caution">
    <text evidence="8">The sequence shown here is derived from an EMBL/GenBank/DDBJ whole genome shotgun (WGS) entry which is preliminary data.</text>
</comment>
<evidence type="ECO:0000256" key="4">
    <source>
        <dbReference type="ARBA" id="ARBA00023141"/>
    </source>
</evidence>
<feature type="binding site" evidence="5">
    <location>
        <position position="106"/>
    </location>
    <ligand>
        <name>Mg(2+)</name>
        <dbReference type="ChEBI" id="CHEBI:18420"/>
        <label>1</label>
    </ligand>
</feature>
<feature type="binding site" evidence="5">
    <location>
        <position position="94"/>
    </location>
    <ligand>
        <name>5-phospho-alpha-D-ribose 1-diphosphate</name>
        <dbReference type="ChEBI" id="CHEBI:58017"/>
    </ligand>
</feature>
<evidence type="ECO:0000256" key="3">
    <source>
        <dbReference type="ARBA" id="ARBA00022822"/>
    </source>
</evidence>
<dbReference type="InterPro" id="IPR017459">
    <property type="entry name" value="Glycosyl_Trfase_fam3_N_dom"/>
</dbReference>
<evidence type="ECO:0000313" key="8">
    <source>
        <dbReference type="EMBL" id="MFC0581024.1"/>
    </source>
</evidence>
<evidence type="ECO:0000256" key="1">
    <source>
        <dbReference type="ARBA" id="ARBA00022676"/>
    </source>
</evidence>
<dbReference type="Pfam" id="PF00591">
    <property type="entry name" value="Glycos_transf_3"/>
    <property type="match status" value="1"/>
</dbReference>
<dbReference type="InterPro" id="IPR000312">
    <property type="entry name" value="Glycosyl_Trfase_fam3"/>
</dbReference>
<reference evidence="8 9" key="1">
    <citation type="submission" date="2024-09" db="EMBL/GenBank/DDBJ databases">
        <authorList>
            <person name="Sun Q."/>
            <person name="Mori K."/>
        </authorList>
    </citation>
    <scope>NUCLEOTIDE SEQUENCE [LARGE SCALE GENOMIC DNA]</scope>
    <source>
        <strain evidence="8 9">NCAIM B.02604</strain>
    </source>
</reference>
<sequence length="356" mass="37050">MTSSTDFSLPQPSAYTWPQILSTLIAGQDLSTEEAAWAMATIMDGMATDAQISGFLVALRTKGETVDELLGLTKVMLANARPIQIEGETLDIVGTGGDKLGTVNLSTMSSLVAAGAGAKIVKHGNRGASSTAGAADVIEALGVRLDMPLEKLQRSAAEAGITFLFAQGFHPSMKYAAPTRKELGVPTAFNYLGPLTNPARVKAQALGCASLEVAPLMAGVLAERGIRALVFRGSDGRDKITTSGPSDLWEVRDGNVTHHSIHPEDFGIEIVPVEALAGKDGEYNAGIVRALLAGEKGPVRDAVLLNAAAGLVAFDTEANGTVQERLAAAMVRAAESIDSGAAQDVLNRWVAVSQDS</sequence>
<comment type="similarity">
    <text evidence="5">Belongs to the anthranilate phosphoribosyltransferase family.</text>
</comment>
<dbReference type="PANTHER" id="PTHR43285:SF2">
    <property type="entry name" value="ANTHRANILATE PHOSPHORIBOSYLTRANSFERASE"/>
    <property type="match status" value="1"/>
</dbReference>
<feature type="binding site" evidence="5">
    <location>
        <position position="125"/>
    </location>
    <ligand>
        <name>anthranilate</name>
        <dbReference type="ChEBI" id="CHEBI:16567"/>
        <label>1</label>
    </ligand>
</feature>
<dbReference type="Proteomes" id="UP001589862">
    <property type="component" value="Unassembled WGS sequence"/>
</dbReference>
<feature type="binding site" evidence="5">
    <location>
        <begin position="122"/>
        <end position="130"/>
    </location>
    <ligand>
        <name>5-phospho-alpha-D-ribose 1-diphosphate</name>
        <dbReference type="ChEBI" id="CHEBI:58017"/>
    </ligand>
</feature>
<evidence type="ECO:0000259" key="7">
    <source>
        <dbReference type="Pfam" id="PF02885"/>
    </source>
</evidence>
<feature type="binding site" evidence="5">
    <location>
        <begin position="97"/>
        <end position="98"/>
    </location>
    <ligand>
        <name>5-phospho-alpha-D-ribose 1-diphosphate</name>
        <dbReference type="ChEBI" id="CHEBI:58017"/>
    </ligand>
</feature>
<comment type="catalytic activity">
    <reaction evidence="5">
        <text>N-(5-phospho-beta-D-ribosyl)anthranilate + diphosphate = 5-phospho-alpha-D-ribose 1-diphosphate + anthranilate</text>
        <dbReference type="Rhea" id="RHEA:11768"/>
        <dbReference type="ChEBI" id="CHEBI:16567"/>
        <dbReference type="ChEBI" id="CHEBI:18277"/>
        <dbReference type="ChEBI" id="CHEBI:33019"/>
        <dbReference type="ChEBI" id="CHEBI:58017"/>
        <dbReference type="EC" id="2.4.2.18"/>
    </reaction>
</comment>
<keyword evidence="4 5" id="KW-0057">Aromatic amino acid biosynthesis</keyword>
<dbReference type="Gene3D" id="1.20.970.10">
    <property type="entry name" value="Transferase, Pyrimidine Nucleoside Phosphorylase, Chain C"/>
    <property type="match status" value="1"/>
</dbReference>
<dbReference type="HAMAP" id="MF_00211">
    <property type="entry name" value="TrpD"/>
    <property type="match status" value="1"/>
</dbReference>
<keyword evidence="5" id="KW-0460">Magnesium</keyword>
<comment type="function">
    <text evidence="5">Catalyzes the transfer of the phosphoribosyl group of 5-phosphorylribose-1-pyrophosphate (PRPP) to anthranilate to yield N-(5'-phosphoribosyl)-anthranilate (PRA).</text>
</comment>
<dbReference type="InterPro" id="IPR035902">
    <property type="entry name" value="Nuc_phospho_transferase"/>
</dbReference>
<keyword evidence="9" id="KW-1185">Reference proteome</keyword>
<dbReference type="GO" id="GO:0004048">
    <property type="term" value="F:anthranilate phosphoribosyltransferase activity"/>
    <property type="evidence" value="ECO:0007669"/>
    <property type="project" value="UniProtKB-EC"/>
</dbReference>
<feature type="binding site" evidence="5">
    <location>
        <begin position="104"/>
        <end position="107"/>
    </location>
    <ligand>
        <name>5-phospho-alpha-D-ribose 1-diphosphate</name>
        <dbReference type="ChEBI" id="CHEBI:58017"/>
    </ligand>
</feature>
<feature type="binding site" evidence="5">
    <location>
        <position position="238"/>
    </location>
    <ligand>
        <name>Mg(2+)</name>
        <dbReference type="ChEBI" id="CHEBI:18420"/>
        <label>2</label>
    </ligand>
</feature>
<evidence type="ECO:0000256" key="2">
    <source>
        <dbReference type="ARBA" id="ARBA00022679"/>
    </source>
</evidence>
<feature type="binding site" evidence="5">
    <location>
        <position position="180"/>
    </location>
    <ligand>
        <name>anthranilate</name>
        <dbReference type="ChEBI" id="CHEBI:16567"/>
        <label>2</label>
    </ligand>
</feature>
<dbReference type="RefSeq" id="WP_377457525.1">
    <property type="nucleotide sequence ID" value="NZ_JBHLUB010000001.1"/>
</dbReference>